<comment type="catalytic activity">
    <reaction evidence="13">
        <text>N-succinyl-(2S,6S)-2,6-diaminopimelate + H2O = (2S,6S)-2,6-diaminopimelate + succinate</text>
        <dbReference type="Rhea" id="RHEA:22608"/>
        <dbReference type="ChEBI" id="CHEBI:15377"/>
        <dbReference type="ChEBI" id="CHEBI:30031"/>
        <dbReference type="ChEBI" id="CHEBI:57609"/>
        <dbReference type="ChEBI" id="CHEBI:58087"/>
        <dbReference type="EC" id="3.5.1.18"/>
    </reaction>
</comment>
<dbReference type="SUPFAM" id="SSF53187">
    <property type="entry name" value="Zn-dependent exopeptidases"/>
    <property type="match status" value="1"/>
</dbReference>
<keyword evidence="17" id="KW-1185">Reference proteome</keyword>
<dbReference type="FunFam" id="3.30.70.360:FF:000011">
    <property type="entry name" value="Succinyl-diaminopimelate desuccinylase"/>
    <property type="match status" value="1"/>
</dbReference>
<comment type="caution">
    <text evidence="16">The sequence shown here is derived from an EMBL/GenBank/DDBJ whole genome shotgun (WGS) entry which is preliminary data.</text>
</comment>
<dbReference type="PANTHER" id="PTHR43808:SF31">
    <property type="entry name" value="N-ACETYL-L-CITRULLINE DEACETYLASE"/>
    <property type="match status" value="1"/>
</dbReference>
<proteinExistence type="predicted"/>
<dbReference type="GO" id="GO:0006526">
    <property type="term" value="P:L-arginine biosynthetic process"/>
    <property type="evidence" value="ECO:0007669"/>
    <property type="project" value="TreeGrafter"/>
</dbReference>
<dbReference type="GO" id="GO:0009014">
    <property type="term" value="F:succinyl-diaminopimelate desuccinylase activity"/>
    <property type="evidence" value="ECO:0007669"/>
    <property type="project" value="UniProtKB-UniRule"/>
</dbReference>
<dbReference type="EMBL" id="JACHJP010000005">
    <property type="protein sequence ID" value="MBB4918003.1"/>
    <property type="molecule type" value="Genomic_DNA"/>
</dbReference>
<dbReference type="InterPro" id="IPR002933">
    <property type="entry name" value="Peptidase_M20"/>
</dbReference>
<dbReference type="RefSeq" id="WP_184718767.1">
    <property type="nucleotide sequence ID" value="NZ_JACHJP010000005.1"/>
</dbReference>
<dbReference type="GO" id="GO:0009089">
    <property type="term" value="P:lysine biosynthetic process via diaminopimelate"/>
    <property type="evidence" value="ECO:0007669"/>
    <property type="project" value="UniProtKB-UniRule"/>
</dbReference>
<evidence type="ECO:0000256" key="9">
    <source>
        <dbReference type="ARBA" id="ARBA00022833"/>
    </source>
</evidence>
<keyword evidence="10" id="KW-0220">Diaminopimelate biosynthesis</keyword>
<dbReference type="Pfam" id="PF01546">
    <property type="entry name" value="Peptidase_M20"/>
    <property type="match status" value="1"/>
</dbReference>
<evidence type="ECO:0000256" key="3">
    <source>
        <dbReference type="ARBA" id="ARBA00005130"/>
    </source>
</evidence>
<name>A0A7W7QQT8_9ACTN</name>
<comment type="cofactor">
    <cofactor evidence="2">
        <name>Zn(2+)</name>
        <dbReference type="ChEBI" id="CHEBI:29105"/>
    </cofactor>
</comment>
<dbReference type="Proteomes" id="UP000552644">
    <property type="component" value="Unassembled WGS sequence"/>
</dbReference>
<gene>
    <name evidence="16" type="ORF">FHS44_005123</name>
</gene>
<evidence type="ECO:0000256" key="4">
    <source>
        <dbReference type="ARBA" id="ARBA00011738"/>
    </source>
</evidence>
<keyword evidence="12" id="KW-0170">Cobalt</keyword>
<evidence type="ECO:0000256" key="2">
    <source>
        <dbReference type="ARBA" id="ARBA00001947"/>
    </source>
</evidence>
<dbReference type="InterPro" id="IPR011650">
    <property type="entry name" value="Peptidase_M20_dimer"/>
</dbReference>
<evidence type="ECO:0000256" key="14">
    <source>
        <dbReference type="NCBIfam" id="TIGR01900"/>
    </source>
</evidence>
<dbReference type="InterPro" id="IPR050072">
    <property type="entry name" value="Peptidase_M20A"/>
</dbReference>
<keyword evidence="8 16" id="KW-0378">Hydrolase</keyword>
<protein>
    <recommendedName>
        <fullName evidence="5 14">Succinyl-diaminopimelate desuccinylase</fullName>
        <ecNumber evidence="5 14">3.5.1.18</ecNumber>
    </recommendedName>
</protein>
<dbReference type="EC" id="3.5.1.18" evidence="5 14"/>
<evidence type="ECO:0000256" key="10">
    <source>
        <dbReference type="ARBA" id="ARBA00022915"/>
    </source>
</evidence>
<dbReference type="NCBIfam" id="TIGR01900">
    <property type="entry name" value="dapE-gram_pos"/>
    <property type="match status" value="1"/>
</dbReference>
<evidence type="ECO:0000256" key="12">
    <source>
        <dbReference type="ARBA" id="ARBA00023285"/>
    </source>
</evidence>
<comment type="pathway">
    <text evidence="3">Amino-acid biosynthesis; L-lysine biosynthesis via DAP pathway; LL-2,6-diaminopimelate from (S)-tetrahydrodipicolinate (succinylase route): step 3/3.</text>
</comment>
<accession>A0A7W7QQT8</accession>
<dbReference type="Pfam" id="PF07687">
    <property type="entry name" value="M20_dimer"/>
    <property type="match status" value="1"/>
</dbReference>
<keyword evidence="6" id="KW-0028">Amino-acid biosynthesis</keyword>
<evidence type="ECO:0000259" key="15">
    <source>
        <dbReference type="Pfam" id="PF07687"/>
    </source>
</evidence>
<dbReference type="GO" id="GO:0019877">
    <property type="term" value="P:diaminopimelate biosynthetic process"/>
    <property type="evidence" value="ECO:0007669"/>
    <property type="project" value="UniProtKB-KW"/>
</dbReference>
<evidence type="ECO:0000313" key="16">
    <source>
        <dbReference type="EMBL" id="MBB4918003.1"/>
    </source>
</evidence>
<dbReference type="SUPFAM" id="SSF55031">
    <property type="entry name" value="Bacterial exopeptidase dimerisation domain"/>
    <property type="match status" value="1"/>
</dbReference>
<dbReference type="Gene3D" id="3.40.630.10">
    <property type="entry name" value="Zn peptidases"/>
    <property type="match status" value="1"/>
</dbReference>
<sequence length="357" mass="38274">MSTRLDLTQDVGALTARIVDIESVSGDEKVLADAVEEALRALPYLRVDRDGASVVARTGLGRGERVVVAGHLDTVPVADNLPSHVEDGLLYGCGTSDMKAGVAVALKLAATLAEPVRDVTYVFYDCEEIEAERNGLRRLSLDHPDWLTGDFAVLMEPTDGEIEGGCQGTLRAEITVRGRRAHSARSWLGVNAVHRALPVLGILDAYQARRPVVDGLEYHEGLNAVAIRGGVAGNVIPDECVVTVNYRFAPDLSLDAAQEHVREVFDGFEVHFTDLAPAARPGLTDPVAGAFVAAIGGTPRAKLGWTDVSLFSGLGIPAVNYGPGDPNLAHQRGEYVSLEKIADCERRMLTWLGARHK</sequence>
<evidence type="ECO:0000256" key="13">
    <source>
        <dbReference type="ARBA" id="ARBA00051301"/>
    </source>
</evidence>
<dbReference type="Gene3D" id="3.30.70.360">
    <property type="match status" value="1"/>
</dbReference>
<comment type="subunit">
    <text evidence="4">Homodimer.</text>
</comment>
<comment type="cofactor">
    <cofactor evidence="1">
        <name>Co(2+)</name>
        <dbReference type="ChEBI" id="CHEBI:48828"/>
    </cofactor>
</comment>
<dbReference type="GO" id="GO:0046872">
    <property type="term" value="F:metal ion binding"/>
    <property type="evidence" value="ECO:0007669"/>
    <property type="project" value="UniProtKB-KW"/>
</dbReference>
<dbReference type="GO" id="GO:0008777">
    <property type="term" value="F:acetylornithine deacetylase activity"/>
    <property type="evidence" value="ECO:0007669"/>
    <property type="project" value="TreeGrafter"/>
</dbReference>
<dbReference type="InterPro" id="IPR010174">
    <property type="entry name" value="Succinyl-DAP_deSuclase_DapE"/>
</dbReference>
<evidence type="ECO:0000256" key="1">
    <source>
        <dbReference type="ARBA" id="ARBA00001941"/>
    </source>
</evidence>
<dbReference type="InterPro" id="IPR036264">
    <property type="entry name" value="Bact_exopeptidase_dim_dom"/>
</dbReference>
<organism evidence="16 17">
    <name type="scientific">Streptosporangium saharense</name>
    <dbReference type="NCBI Taxonomy" id="1706840"/>
    <lineage>
        <taxon>Bacteria</taxon>
        <taxon>Bacillati</taxon>
        <taxon>Actinomycetota</taxon>
        <taxon>Actinomycetes</taxon>
        <taxon>Streptosporangiales</taxon>
        <taxon>Streptosporangiaceae</taxon>
        <taxon>Streptosporangium</taxon>
    </lineage>
</organism>
<evidence type="ECO:0000256" key="5">
    <source>
        <dbReference type="ARBA" id="ARBA00011921"/>
    </source>
</evidence>
<keyword evidence="11" id="KW-0457">Lysine biosynthesis</keyword>
<keyword evidence="7" id="KW-0479">Metal-binding</keyword>
<dbReference type="PANTHER" id="PTHR43808">
    <property type="entry name" value="ACETYLORNITHINE DEACETYLASE"/>
    <property type="match status" value="1"/>
</dbReference>
<reference evidence="16 17" key="1">
    <citation type="submission" date="2020-08" db="EMBL/GenBank/DDBJ databases">
        <title>Genomic Encyclopedia of Type Strains, Phase III (KMG-III): the genomes of soil and plant-associated and newly described type strains.</title>
        <authorList>
            <person name="Whitman W."/>
        </authorList>
    </citation>
    <scope>NUCLEOTIDE SEQUENCE [LARGE SCALE GENOMIC DNA]</scope>
    <source>
        <strain evidence="16 17">CECT 8840</strain>
    </source>
</reference>
<evidence type="ECO:0000256" key="7">
    <source>
        <dbReference type="ARBA" id="ARBA00022723"/>
    </source>
</evidence>
<dbReference type="AlphaFoldDB" id="A0A7W7QQT8"/>
<evidence type="ECO:0000256" key="11">
    <source>
        <dbReference type="ARBA" id="ARBA00023154"/>
    </source>
</evidence>
<keyword evidence="9" id="KW-0862">Zinc</keyword>
<feature type="domain" description="Peptidase M20 dimerisation" evidence="15">
    <location>
        <begin position="168"/>
        <end position="266"/>
    </location>
</feature>
<evidence type="ECO:0000256" key="8">
    <source>
        <dbReference type="ARBA" id="ARBA00022801"/>
    </source>
</evidence>
<evidence type="ECO:0000256" key="6">
    <source>
        <dbReference type="ARBA" id="ARBA00022605"/>
    </source>
</evidence>
<evidence type="ECO:0000313" key="17">
    <source>
        <dbReference type="Proteomes" id="UP000552644"/>
    </source>
</evidence>